<dbReference type="InterPro" id="IPR009097">
    <property type="entry name" value="Cyclic_Pdiesterase"/>
</dbReference>
<sequence length="279" mass="32854">MSENGLNAVFFEYTVYLSDEWSIGLISFDDTGSTRHAGMSFNVFQCYGVESSQALLKLRFEKVIHYNLYLFEKQVTVIFELGIMKIRNNLDYYLWRTFMGYAIAGYFDKDADNRIKTLWEGMARSGVDDYLINSENNPHIKFVMYEQLDLDKVKTMLAELARNLKTIPVQFKTYSFYPNKKPFICIDAAVSFEILDLQRKIRSSCDIYAKQYNINFFEQGIWKPDCQLTIEFEREKLTNAMQYLSNTELPFEGEINRIGIIEFHPARQLFSYDLMTDRK</sequence>
<gene>
    <name evidence="1" type="ORF">EDD76_11079</name>
</gene>
<keyword evidence="2" id="KW-1185">Reference proteome</keyword>
<evidence type="ECO:0000313" key="1">
    <source>
        <dbReference type="EMBL" id="TCL56906.1"/>
    </source>
</evidence>
<dbReference type="AlphaFoldDB" id="A0A4R1QSN1"/>
<proteinExistence type="predicted"/>
<dbReference type="OrthoDB" id="463286at2"/>
<dbReference type="EMBL" id="SLUO01000010">
    <property type="protein sequence ID" value="TCL56906.1"/>
    <property type="molecule type" value="Genomic_DNA"/>
</dbReference>
<evidence type="ECO:0000313" key="2">
    <source>
        <dbReference type="Proteomes" id="UP000295718"/>
    </source>
</evidence>
<protein>
    <submittedName>
        <fullName evidence="1">Uncharacterized protein</fullName>
    </submittedName>
</protein>
<reference evidence="1 2" key="1">
    <citation type="submission" date="2019-03" db="EMBL/GenBank/DDBJ databases">
        <title>Genomic Encyclopedia of Type Strains, Phase IV (KMG-IV): sequencing the most valuable type-strain genomes for metagenomic binning, comparative biology and taxonomic classification.</title>
        <authorList>
            <person name="Goeker M."/>
        </authorList>
    </citation>
    <scope>NUCLEOTIDE SEQUENCE [LARGE SCALE GENOMIC DNA]</scope>
    <source>
        <strain evidence="1 2">DSM 100556</strain>
    </source>
</reference>
<accession>A0A4R1QSN1</accession>
<dbReference type="RefSeq" id="WP_132038542.1">
    <property type="nucleotide sequence ID" value="NZ_JPNB01000002.1"/>
</dbReference>
<dbReference type="PANTHER" id="PTHR36039">
    <property type="match status" value="1"/>
</dbReference>
<name>A0A4R1QSN1_9FIRM</name>
<dbReference type="Proteomes" id="UP000295718">
    <property type="component" value="Unassembled WGS sequence"/>
</dbReference>
<dbReference type="STRING" id="1469948.GCA_000732725_02848"/>
<comment type="caution">
    <text evidence="1">The sequence shown here is derived from an EMBL/GenBank/DDBJ whole genome shotgun (WGS) entry which is preliminary data.</text>
</comment>
<dbReference type="SUPFAM" id="SSF55144">
    <property type="entry name" value="LigT-like"/>
    <property type="match status" value="1"/>
</dbReference>
<dbReference type="Gene3D" id="3.90.1140.10">
    <property type="entry name" value="Cyclic phosphodiesterase"/>
    <property type="match status" value="1"/>
</dbReference>
<organism evidence="1 2">
    <name type="scientific">Kineothrix alysoides</name>
    <dbReference type="NCBI Taxonomy" id="1469948"/>
    <lineage>
        <taxon>Bacteria</taxon>
        <taxon>Bacillati</taxon>
        <taxon>Bacillota</taxon>
        <taxon>Clostridia</taxon>
        <taxon>Lachnospirales</taxon>
        <taxon>Lachnospiraceae</taxon>
        <taxon>Kineothrix</taxon>
    </lineage>
</organism>
<dbReference type="PANTHER" id="PTHR36039:SF2">
    <property type="entry name" value="RNA LIGASE_CYCLIC NUCLEOTIDE PHOSPHODIESTERASE FAMILY PROTEIN"/>
    <property type="match status" value="1"/>
</dbReference>